<comment type="subunit">
    <text evidence="9">The complex comprises the extracytoplasmic solute receptor protein and the two transmembrane proteins.</text>
</comment>
<evidence type="ECO:0000313" key="12">
    <source>
        <dbReference type="Proteomes" id="UP000321199"/>
    </source>
</evidence>
<dbReference type="OrthoDB" id="9795655at2"/>
<feature type="domain" description="Tripartite ATP-independent periplasmic transporters DctQ component" evidence="10">
    <location>
        <begin position="47"/>
        <end position="180"/>
    </location>
</feature>
<keyword evidence="3" id="KW-1003">Cell membrane</keyword>
<dbReference type="RefSeq" id="WP_146913820.1">
    <property type="nucleotide sequence ID" value="NZ_CP042344.1"/>
</dbReference>
<keyword evidence="5 9" id="KW-0812">Transmembrane</keyword>
<feature type="transmembrane region" description="Helical" evidence="9">
    <location>
        <begin position="109"/>
        <end position="135"/>
    </location>
</feature>
<keyword evidence="6 9" id="KW-1133">Transmembrane helix</keyword>
<keyword evidence="12" id="KW-1185">Reference proteome</keyword>
<evidence type="ECO:0000256" key="7">
    <source>
        <dbReference type="ARBA" id="ARBA00023136"/>
    </source>
</evidence>
<keyword evidence="2 9" id="KW-0813">Transport</keyword>
<keyword evidence="7 9" id="KW-0472">Membrane</keyword>
<dbReference type="GO" id="GO:0022857">
    <property type="term" value="F:transmembrane transporter activity"/>
    <property type="evidence" value="ECO:0007669"/>
    <property type="project" value="UniProtKB-UniRule"/>
</dbReference>
<accession>A0A5B8S0N5</accession>
<comment type="similarity">
    <text evidence="8 9">Belongs to the TRAP transporter small permease family.</text>
</comment>
<dbReference type="KEGG" id="cof:FOZ74_15025"/>
<dbReference type="PANTHER" id="PTHR35011">
    <property type="entry name" value="2,3-DIKETO-L-GULONATE TRAP TRANSPORTER SMALL PERMEASE PROTEIN YIAM"/>
    <property type="match status" value="1"/>
</dbReference>
<evidence type="ECO:0000256" key="4">
    <source>
        <dbReference type="ARBA" id="ARBA00022519"/>
    </source>
</evidence>
<sequence length="194" mass="21316">MATHSHDAQALFTGPSGIALPTTGFSRTVDRLIDRVGEAASVLWTVLVAVIVLQVVLRYVFGIGSIMLEEVQWHLYAVGFMLGLSFTEVHERNVRIDVIAEKFPYRVRLWIELLGIALLLLSFAVLAIWFSVPFVVTSWQLGEISAAPGGLPFRWALKSFLITAFALLALAGLGRLTRVWAALRHCAASPATSR</sequence>
<name>A0A5B8S0N5_9BURK</name>
<proteinExistence type="inferred from homology"/>
<evidence type="ECO:0000256" key="1">
    <source>
        <dbReference type="ARBA" id="ARBA00004429"/>
    </source>
</evidence>
<comment type="subcellular location">
    <subcellularLocation>
        <location evidence="1 9">Cell inner membrane</location>
        <topology evidence="1 9">Multi-pass membrane protein</topology>
    </subcellularLocation>
</comment>
<reference evidence="11 12" key="1">
    <citation type="submission" date="2019-07" db="EMBL/GenBank/DDBJ databases">
        <title>Complete genome sequence of Comamonas sp. NLF 7-7 isolated from livestock.</title>
        <authorList>
            <person name="Kim D.H."/>
            <person name="Kim J.G."/>
        </authorList>
    </citation>
    <scope>NUCLEOTIDE SEQUENCE [LARGE SCALE GENOMIC DNA]</scope>
    <source>
        <strain evidence="11 12">NLF 7-7</strain>
    </source>
</reference>
<organism evidence="11 12">
    <name type="scientific">Comamonas flocculans</name>
    <dbReference type="NCBI Taxonomy" id="2597701"/>
    <lineage>
        <taxon>Bacteria</taxon>
        <taxon>Pseudomonadati</taxon>
        <taxon>Pseudomonadota</taxon>
        <taxon>Betaproteobacteria</taxon>
        <taxon>Burkholderiales</taxon>
        <taxon>Comamonadaceae</taxon>
        <taxon>Comamonas</taxon>
    </lineage>
</organism>
<evidence type="ECO:0000256" key="2">
    <source>
        <dbReference type="ARBA" id="ARBA00022448"/>
    </source>
</evidence>
<dbReference type="AlphaFoldDB" id="A0A5B8S0N5"/>
<dbReference type="InterPro" id="IPR055348">
    <property type="entry name" value="DctQ"/>
</dbReference>
<evidence type="ECO:0000259" key="10">
    <source>
        <dbReference type="Pfam" id="PF04290"/>
    </source>
</evidence>
<evidence type="ECO:0000256" key="8">
    <source>
        <dbReference type="ARBA" id="ARBA00038436"/>
    </source>
</evidence>
<evidence type="ECO:0000313" key="11">
    <source>
        <dbReference type="EMBL" id="QEA14235.1"/>
    </source>
</evidence>
<feature type="transmembrane region" description="Helical" evidence="9">
    <location>
        <begin position="41"/>
        <end position="61"/>
    </location>
</feature>
<dbReference type="PANTHER" id="PTHR35011:SF4">
    <property type="entry name" value="SLL1102 PROTEIN"/>
    <property type="match status" value="1"/>
</dbReference>
<feature type="transmembrane region" description="Helical" evidence="9">
    <location>
        <begin position="73"/>
        <end position="89"/>
    </location>
</feature>
<dbReference type="Pfam" id="PF04290">
    <property type="entry name" value="DctQ"/>
    <property type="match status" value="1"/>
</dbReference>
<dbReference type="InterPro" id="IPR007387">
    <property type="entry name" value="TRAP_DctQ"/>
</dbReference>
<dbReference type="EMBL" id="CP042344">
    <property type="protein sequence ID" value="QEA14235.1"/>
    <property type="molecule type" value="Genomic_DNA"/>
</dbReference>
<keyword evidence="4 9" id="KW-0997">Cell inner membrane</keyword>
<comment type="function">
    <text evidence="9">Part of the tripartite ATP-independent periplasmic (TRAP) transport system.</text>
</comment>
<dbReference type="Proteomes" id="UP000321199">
    <property type="component" value="Chromosome"/>
</dbReference>
<evidence type="ECO:0000256" key="5">
    <source>
        <dbReference type="ARBA" id="ARBA00022692"/>
    </source>
</evidence>
<dbReference type="GO" id="GO:0005886">
    <property type="term" value="C:plasma membrane"/>
    <property type="evidence" value="ECO:0007669"/>
    <property type="project" value="UniProtKB-SubCell"/>
</dbReference>
<evidence type="ECO:0000256" key="9">
    <source>
        <dbReference type="RuleBase" id="RU369079"/>
    </source>
</evidence>
<evidence type="ECO:0000256" key="6">
    <source>
        <dbReference type="ARBA" id="ARBA00022989"/>
    </source>
</evidence>
<feature type="transmembrane region" description="Helical" evidence="9">
    <location>
        <begin position="155"/>
        <end position="174"/>
    </location>
</feature>
<protein>
    <recommendedName>
        <fullName evidence="9">TRAP transporter small permease protein</fullName>
    </recommendedName>
</protein>
<evidence type="ECO:0000256" key="3">
    <source>
        <dbReference type="ARBA" id="ARBA00022475"/>
    </source>
</evidence>
<gene>
    <name evidence="11" type="ORF">FOZ74_15025</name>
</gene>